<dbReference type="GO" id="GO:0005634">
    <property type="term" value="C:nucleus"/>
    <property type="evidence" value="ECO:0007669"/>
    <property type="project" value="UniProtKB-SubCell"/>
</dbReference>
<name>A0A0V0GRB7_SOLCH</name>
<dbReference type="InterPro" id="IPR018467">
    <property type="entry name" value="CCT_CS"/>
</dbReference>
<evidence type="ECO:0000259" key="3">
    <source>
        <dbReference type="PROSITE" id="PS51320"/>
    </source>
</evidence>
<organism evidence="4">
    <name type="scientific">Solanum chacoense</name>
    <name type="common">Chaco potato</name>
    <dbReference type="NCBI Taxonomy" id="4108"/>
    <lineage>
        <taxon>Eukaryota</taxon>
        <taxon>Viridiplantae</taxon>
        <taxon>Streptophyta</taxon>
        <taxon>Embryophyta</taxon>
        <taxon>Tracheophyta</taxon>
        <taxon>Spermatophyta</taxon>
        <taxon>Magnoliopsida</taxon>
        <taxon>eudicotyledons</taxon>
        <taxon>Gunneridae</taxon>
        <taxon>Pentapetalae</taxon>
        <taxon>asterids</taxon>
        <taxon>lamiids</taxon>
        <taxon>Solanales</taxon>
        <taxon>Solanaceae</taxon>
        <taxon>Solanoideae</taxon>
        <taxon>Solaneae</taxon>
        <taxon>Solanum</taxon>
    </lineage>
</organism>
<dbReference type="PANTHER" id="PTHR33077:SF74">
    <property type="entry name" value="PROTEIN JAZ7"/>
    <property type="match status" value="1"/>
</dbReference>
<dbReference type="PANTHER" id="PTHR33077">
    <property type="entry name" value="PROTEIN TIFY 4A-RELATED-RELATED"/>
    <property type="match status" value="1"/>
</dbReference>
<dbReference type="GO" id="GO:0031347">
    <property type="term" value="P:regulation of defense response"/>
    <property type="evidence" value="ECO:0007669"/>
    <property type="project" value="UniProtKB-UniRule"/>
</dbReference>
<dbReference type="AlphaFoldDB" id="A0A0V0GRB7"/>
<proteinExistence type="inferred from homology"/>
<keyword evidence="2" id="KW-0539">Nucleus</keyword>
<keyword evidence="2" id="KW-1184">Jasmonic acid signaling pathway</keyword>
<dbReference type="InterPro" id="IPR010399">
    <property type="entry name" value="Tify_dom"/>
</dbReference>
<protein>
    <recommendedName>
        <fullName evidence="2">Protein TIFY</fullName>
    </recommendedName>
    <alternativeName>
        <fullName evidence="2">Jasmonate ZIM domain-containing protein</fullName>
    </alternativeName>
</protein>
<comment type="similarity">
    <text evidence="1 2">Belongs to the TIFY/JAZ family.</text>
</comment>
<sequence>MGEVHIFPGISPEKAELIIDLVSKSTTLHMDEILEKVMNKEKYEENKSDPSNASTNYAKGALAMARRATLARFLEKRKHRLIKARPYLYGESLSKFPFDIQQQEEETASSSVHWEN</sequence>
<dbReference type="GO" id="GO:2000022">
    <property type="term" value="P:regulation of jasmonic acid mediated signaling pathway"/>
    <property type="evidence" value="ECO:0007669"/>
    <property type="project" value="UniProtKB-UniRule"/>
</dbReference>
<evidence type="ECO:0000256" key="2">
    <source>
        <dbReference type="RuleBase" id="RU369065"/>
    </source>
</evidence>
<comment type="function">
    <text evidence="2">Repressor of jasmonate responses.</text>
</comment>
<comment type="domain">
    <text evidence="2">The jas domain is required for interaction with COI1.</text>
</comment>
<dbReference type="InterPro" id="IPR040390">
    <property type="entry name" value="TIFY/JAZ"/>
</dbReference>
<dbReference type="GO" id="GO:0009611">
    <property type="term" value="P:response to wounding"/>
    <property type="evidence" value="ECO:0007669"/>
    <property type="project" value="UniProtKB-UniRule"/>
</dbReference>
<accession>A0A0V0GRB7</accession>
<dbReference type="EMBL" id="GEDG01032832">
    <property type="protein sequence ID" value="JAP10604.1"/>
    <property type="molecule type" value="Transcribed_RNA"/>
</dbReference>
<reference evidence="4" key="1">
    <citation type="submission" date="2015-12" db="EMBL/GenBank/DDBJ databases">
        <title>Gene expression during late stages of embryo sac development: a critical building block for successful pollen-pistil interactions.</title>
        <authorList>
            <person name="Liu Y."/>
            <person name="Joly V."/>
            <person name="Sabar M."/>
            <person name="Matton D.P."/>
        </authorList>
    </citation>
    <scope>NUCLEOTIDE SEQUENCE</scope>
</reference>
<dbReference type="PROSITE" id="PS51320">
    <property type="entry name" value="TIFY"/>
    <property type="match status" value="1"/>
</dbReference>
<comment type="subcellular location">
    <subcellularLocation>
        <location evidence="2">Nucleus</location>
    </subcellularLocation>
</comment>
<feature type="domain" description="Tify" evidence="3">
    <location>
        <begin position="1"/>
        <end position="24"/>
    </location>
</feature>
<evidence type="ECO:0000256" key="1">
    <source>
        <dbReference type="ARBA" id="ARBA00008614"/>
    </source>
</evidence>
<dbReference type="Pfam" id="PF09425">
    <property type="entry name" value="Jas_motif"/>
    <property type="match status" value="1"/>
</dbReference>
<evidence type="ECO:0000313" key="4">
    <source>
        <dbReference type="EMBL" id="JAP10604.1"/>
    </source>
</evidence>